<name>A0A9N9K7I1_9GLOM</name>
<feature type="non-terminal residue" evidence="1">
    <location>
        <position position="1"/>
    </location>
</feature>
<dbReference type="Gene3D" id="3.30.420.10">
    <property type="entry name" value="Ribonuclease H-like superfamily/Ribonuclease H"/>
    <property type="match status" value="1"/>
</dbReference>
<keyword evidence="2" id="KW-1185">Reference proteome</keyword>
<dbReference type="InterPro" id="IPR036397">
    <property type="entry name" value="RNaseH_sf"/>
</dbReference>
<evidence type="ECO:0000313" key="1">
    <source>
        <dbReference type="EMBL" id="CAG8815024.1"/>
    </source>
</evidence>
<reference evidence="1" key="1">
    <citation type="submission" date="2021-06" db="EMBL/GenBank/DDBJ databases">
        <authorList>
            <person name="Kallberg Y."/>
            <person name="Tangrot J."/>
            <person name="Rosling A."/>
        </authorList>
    </citation>
    <scope>NUCLEOTIDE SEQUENCE</scope>
    <source>
        <strain evidence="1">FL966</strain>
    </source>
</reference>
<sequence length="51" mass="5710">SPDLPTSIEDLKIKVKAAWYLIPPKCYHKLSNSMIRQVKACYSADGGPIDF</sequence>
<accession>A0A9N9K7I1</accession>
<evidence type="ECO:0000313" key="2">
    <source>
        <dbReference type="Proteomes" id="UP000789759"/>
    </source>
</evidence>
<proteinExistence type="predicted"/>
<dbReference type="GO" id="GO:0003676">
    <property type="term" value="F:nucleic acid binding"/>
    <property type="evidence" value="ECO:0007669"/>
    <property type="project" value="InterPro"/>
</dbReference>
<dbReference type="AlphaFoldDB" id="A0A9N9K7I1"/>
<protein>
    <submittedName>
        <fullName evidence="1">5262_t:CDS:1</fullName>
    </submittedName>
</protein>
<comment type="caution">
    <text evidence="1">The sequence shown here is derived from an EMBL/GenBank/DDBJ whole genome shotgun (WGS) entry which is preliminary data.</text>
</comment>
<dbReference type="Proteomes" id="UP000789759">
    <property type="component" value="Unassembled WGS sequence"/>
</dbReference>
<dbReference type="EMBL" id="CAJVQA010042621">
    <property type="protein sequence ID" value="CAG8815024.1"/>
    <property type="molecule type" value="Genomic_DNA"/>
</dbReference>
<gene>
    <name evidence="1" type="ORF">CPELLU_LOCUS19089</name>
</gene>
<organism evidence="1 2">
    <name type="scientific">Cetraspora pellucida</name>
    <dbReference type="NCBI Taxonomy" id="1433469"/>
    <lineage>
        <taxon>Eukaryota</taxon>
        <taxon>Fungi</taxon>
        <taxon>Fungi incertae sedis</taxon>
        <taxon>Mucoromycota</taxon>
        <taxon>Glomeromycotina</taxon>
        <taxon>Glomeromycetes</taxon>
        <taxon>Diversisporales</taxon>
        <taxon>Gigasporaceae</taxon>
        <taxon>Cetraspora</taxon>
    </lineage>
</organism>